<feature type="non-terminal residue" evidence="1">
    <location>
        <position position="74"/>
    </location>
</feature>
<keyword evidence="2" id="KW-1185">Reference proteome</keyword>
<accession>A0A8S0RYC8</accession>
<proteinExistence type="predicted"/>
<dbReference type="Proteomes" id="UP000594638">
    <property type="component" value="Unassembled WGS sequence"/>
</dbReference>
<name>A0A8S0RYC8_OLEEU</name>
<dbReference type="AlphaFoldDB" id="A0A8S0RYC8"/>
<dbReference type="EMBL" id="CACTIH010003794">
    <property type="protein sequence ID" value="CAA2985185.1"/>
    <property type="molecule type" value="Genomic_DNA"/>
</dbReference>
<comment type="caution">
    <text evidence="1">The sequence shown here is derived from an EMBL/GenBank/DDBJ whole genome shotgun (WGS) entry which is preliminary data.</text>
</comment>
<feature type="non-terminal residue" evidence="1">
    <location>
        <position position="1"/>
    </location>
</feature>
<sequence>WSNTIAMWQFKRRFYNFTPIHVGVFGGQYSNRNDEICFTTELPLAIANNQHFVSFVKEYLQPRYVMPERPVRYR</sequence>
<protein>
    <submittedName>
        <fullName evidence="1">Uncharacterized protein</fullName>
    </submittedName>
</protein>
<gene>
    <name evidence="1" type="ORF">OLEA9_A112906</name>
</gene>
<evidence type="ECO:0000313" key="1">
    <source>
        <dbReference type="EMBL" id="CAA2985185.1"/>
    </source>
</evidence>
<evidence type="ECO:0000313" key="2">
    <source>
        <dbReference type="Proteomes" id="UP000594638"/>
    </source>
</evidence>
<reference evidence="1 2" key="1">
    <citation type="submission" date="2019-12" db="EMBL/GenBank/DDBJ databases">
        <authorList>
            <person name="Alioto T."/>
            <person name="Alioto T."/>
            <person name="Gomez Garrido J."/>
        </authorList>
    </citation>
    <scope>NUCLEOTIDE SEQUENCE [LARGE SCALE GENOMIC DNA]</scope>
</reference>
<organism evidence="1 2">
    <name type="scientific">Olea europaea subsp. europaea</name>
    <dbReference type="NCBI Taxonomy" id="158383"/>
    <lineage>
        <taxon>Eukaryota</taxon>
        <taxon>Viridiplantae</taxon>
        <taxon>Streptophyta</taxon>
        <taxon>Embryophyta</taxon>
        <taxon>Tracheophyta</taxon>
        <taxon>Spermatophyta</taxon>
        <taxon>Magnoliopsida</taxon>
        <taxon>eudicotyledons</taxon>
        <taxon>Gunneridae</taxon>
        <taxon>Pentapetalae</taxon>
        <taxon>asterids</taxon>
        <taxon>lamiids</taxon>
        <taxon>Lamiales</taxon>
        <taxon>Oleaceae</taxon>
        <taxon>Oleeae</taxon>
        <taxon>Olea</taxon>
    </lineage>
</organism>